<evidence type="ECO:0000256" key="1">
    <source>
        <dbReference type="ARBA" id="ARBA00022679"/>
    </source>
</evidence>
<sequence>MECQGIIAPVGDDPSDWCHPLVTVAKDEGVRITVDLSHLNSQVSRPMHPSPTPFDAICRVTPIITIQAPSGSHGLLSYWRRLLPSRRHSSPGDAEVRQGGGRHSPPPHIQQVDQMLRRCRKNGIALNGDKFVIAAPSVSFCSYTISNKGIEADQDRVSAIRDFPTPANVTDLRSFTGLVNQLSEFTPSIAATAQTLRPLLSPNTHSYGQPTTTRPSDVSKKHCHIHPYVSRLYGIGYALLEDHGQGRLRLVQCGSRFLTDPETRYATIELEMLASVWATAKCKPYLIGVPNFLMTDHRPLIPIFNKYTLDAVENPCLQRLKGHISPYQFTAVWRAGKQLCIPDALSRAPVSRPTSEDKNLCNDAATHMRSIVTCNTIGTGTDPKNQDADRTLQELREAASVDPDDVTPFHVYPLACSFEPCGRSPHASSFYPFNIASKVKTAFQ</sequence>
<reference evidence="9 10" key="1">
    <citation type="submission" date="2018-04" db="EMBL/GenBank/DDBJ databases">
        <authorList>
            <person name="Zhang X."/>
            <person name="Yuan J."/>
            <person name="Li F."/>
            <person name="Xiang J."/>
        </authorList>
    </citation>
    <scope>NUCLEOTIDE SEQUENCE [LARGE SCALE GENOMIC DNA]</scope>
    <source>
        <tissue evidence="9">Muscle</tissue>
    </source>
</reference>
<dbReference type="InterPro" id="IPR043128">
    <property type="entry name" value="Rev_trsase/Diguanyl_cyclase"/>
</dbReference>
<dbReference type="PANTHER" id="PTHR37984:SF9">
    <property type="entry name" value="INTEGRASE CATALYTIC DOMAIN-CONTAINING PROTEIN"/>
    <property type="match status" value="1"/>
</dbReference>
<evidence type="ECO:0000256" key="4">
    <source>
        <dbReference type="ARBA" id="ARBA00022759"/>
    </source>
</evidence>
<evidence type="ECO:0000256" key="3">
    <source>
        <dbReference type="ARBA" id="ARBA00022722"/>
    </source>
</evidence>
<keyword evidence="5" id="KW-0378">Hydrolase</keyword>
<dbReference type="GO" id="GO:0004519">
    <property type="term" value="F:endonuclease activity"/>
    <property type="evidence" value="ECO:0007669"/>
    <property type="project" value="UniProtKB-KW"/>
</dbReference>
<dbReference type="GO" id="GO:0003964">
    <property type="term" value="F:RNA-directed DNA polymerase activity"/>
    <property type="evidence" value="ECO:0007669"/>
    <property type="project" value="UniProtKB-KW"/>
</dbReference>
<evidence type="ECO:0000256" key="5">
    <source>
        <dbReference type="ARBA" id="ARBA00022801"/>
    </source>
</evidence>
<dbReference type="InterPro" id="IPR041373">
    <property type="entry name" value="RT_RNaseH"/>
</dbReference>
<keyword evidence="2" id="KW-0548">Nucleotidyltransferase</keyword>
<dbReference type="Gene3D" id="3.30.70.270">
    <property type="match status" value="2"/>
</dbReference>
<evidence type="ECO:0000256" key="7">
    <source>
        <dbReference type="SAM" id="MobiDB-lite"/>
    </source>
</evidence>
<evidence type="ECO:0000256" key="2">
    <source>
        <dbReference type="ARBA" id="ARBA00022695"/>
    </source>
</evidence>
<evidence type="ECO:0000313" key="10">
    <source>
        <dbReference type="Proteomes" id="UP000283509"/>
    </source>
</evidence>
<dbReference type="Pfam" id="PF17917">
    <property type="entry name" value="RT_RNaseH"/>
    <property type="match status" value="1"/>
</dbReference>
<keyword evidence="3" id="KW-0540">Nuclease</keyword>
<dbReference type="Proteomes" id="UP000283509">
    <property type="component" value="Unassembled WGS sequence"/>
</dbReference>
<feature type="region of interest" description="Disordered" evidence="7">
    <location>
        <begin position="87"/>
        <end position="108"/>
    </location>
</feature>
<comment type="caution">
    <text evidence="9">The sequence shown here is derived from an EMBL/GenBank/DDBJ whole genome shotgun (WGS) entry which is preliminary data.</text>
</comment>
<name>A0A3R7PEC2_PENVA</name>
<keyword evidence="1" id="KW-0808">Transferase</keyword>
<dbReference type="PANTHER" id="PTHR37984">
    <property type="entry name" value="PROTEIN CBG26694"/>
    <property type="match status" value="1"/>
</dbReference>
<feature type="region of interest" description="Disordered" evidence="7">
    <location>
        <begin position="200"/>
        <end position="219"/>
    </location>
</feature>
<dbReference type="CDD" id="cd09274">
    <property type="entry name" value="RNase_HI_RT_Ty3"/>
    <property type="match status" value="1"/>
</dbReference>
<proteinExistence type="predicted"/>
<protein>
    <recommendedName>
        <fullName evidence="8">Reverse transcriptase RNase H-like domain-containing protein</fullName>
    </recommendedName>
</protein>
<dbReference type="SUPFAM" id="SSF56672">
    <property type="entry name" value="DNA/RNA polymerases"/>
    <property type="match status" value="1"/>
</dbReference>
<keyword evidence="4" id="KW-0255">Endonuclease</keyword>
<accession>A0A3R7PEC2</accession>
<dbReference type="EMBL" id="QCYY01000669">
    <property type="protein sequence ID" value="ROT83561.1"/>
    <property type="molecule type" value="Genomic_DNA"/>
</dbReference>
<dbReference type="InterPro" id="IPR043502">
    <property type="entry name" value="DNA/RNA_pol_sf"/>
</dbReference>
<keyword evidence="10" id="KW-1185">Reference proteome</keyword>
<evidence type="ECO:0000313" key="9">
    <source>
        <dbReference type="EMBL" id="ROT83561.1"/>
    </source>
</evidence>
<feature type="domain" description="Reverse transcriptase RNase H-like" evidence="8">
    <location>
        <begin position="223"/>
        <end position="308"/>
    </location>
</feature>
<dbReference type="OrthoDB" id="6342757at2759"/>
<organism evidence="9 10">
    <name type="scientific">Penaeus vannamei</name>
    <name type="common">Whiteleg shrimp</name>
    <name type="synonym">Litopenaeus vannamei</name>
    <dbReference type="NCBI Taxonomy" id="6689"/>
    <lineage>
        <taxon>Eukaryota</taxon>
        <taxon>Metazoa</taxon>
        <taxon>Ecdysozoa</taxon>
        <taxon>Arthropoda</taxon>
        <taxon>Crustacea</taxon>
        <taxon>Multicrustacea</taxon>
        <taxon>Malacostraca</taxon>
        <taxon>Eumalacostraca</taxon>
        <taxon>Eucarida</taxon>
        <taxon>Decapoda</taxon>
        <taxon>Dendrobranchiata</taxon>
        <taxon>Penaeoidea</taxon>
        <taxon>Penaeidae</taxon>
        <taxon>Penaeus</taxon>
    </lineage>
</organism>
<dbReference type="InterPro" id="IPR050951">
    <property type="entry name" value="Retrovirus_Pol_polyprotein"/>
</dbReference>
<feature type="compositionally biased region" description="Polar residues" evidence="7">
    <location>
        <begin position="200"/>
        <end position="216"/>
    </location>
</feature>
<dbReference type="AlphaFoldDB" id="A0A3R7PEC2"/>
<dbReference type="STRING" id="6689.A0A3R7PEC2"/>
<keyword evidence="6" id="KW-0695">RNA-directed DNA polymerase</keyword>
<reference evidence="9 10" key="2">
    <citation type="submission" date="2019-01" db="EMBL/GenBank/DDBJ databases">
        <title>The decoding of complex shrimp genome reveals the adaptation for benthos swimmer, frequently molting mechanism and breeding impact on genome.</title>
        <authorList>
            <person name="Sun Y."/>
            <person name="Gao Y."/>
            <person name="Yu Y."/>
        </authorList>
    </citation>
    <scope>NUCLEOTIDE SEQUENCE [LARGE SCALE GENOMIC DNA]</scope>
    <source>
        <tissue evidence="9">Muscle</tissue>
    </source>
</reference>
<dbReference type="GO" id="GO:0016787">
    <property type="term" value="F:hydrolase activity"/>
    <property type="evidence" value="ECO:0007669"/>
    <property type="project" value="UniProtKB-KW"/>
</dbReference>
<evidence type="ECO:0000256" key="6">
    <source>
        <dbReference type="ARBA" id="ARBA00022918"/>
    </source>
</evidence>
<gene>
    <name evidence="9" type="ORF">C7M84_023253</name>
</gene>
<evidence type="ECO:0000259" key="8">
    <source>
        <dbReference type="Pfam" id="PF17917"/>
    </source>
</evidence>